<keyword evidence="5" id="KW-0547">Nucleotide-binding</keyword>
<keyword evidence="6" id="KW-0645">Protease</keyword>
<evidence type="ECO:0000256" key="2">
    <source>
        <dbReference type="ARBA" id="ARBA00022448"/>
    </source>
</evidence>
<feature type="domain" description="ABC transmembrane type-1" evidence="12">
    <location>
        <begin position="23"/>
        <end position="317"/>
    </location>
</feature>
<dbReference type="PROSITE" id="PS50893">
    <property type="entry name" value="ABC_TRANSPORTER_2"/>
    <property type="match status" value="1"/>
</dbReference>
<keyword evidence="6" id="KW-0378">Hydrolase</keyword>
<evidence type="ECO:0000256" key="6">
    <source>
        <dbReference type="ARBA" id="ARBA00022807"/>
    </source>
</evidence>
<feature type="transmembrane region" description="Helical" evidence="10">
    <location>
        <begin position="20"/>
        <end position="41"/>
    </location>
</feature>
<keyword evidence="9 10" id="KW-0472">Membrane</keyword>
<keyword evidence="4 10" id="KW-0812">Transmembrane</keyword>
<feature type="transmembrane region" description="Helical" evidence="10">
    <location>
        <begin position="179"/>
        <end position="196"/>
    </location>
</feature>
<dbReference type="Pfam" id="PF00664">
    <property type="entry name" value="ABC_membrane"/>
    <property type="match status" value="1"/>
</dbReference>
<dbReference type="InterPro" id="IPR039421">
    <property type="entry name" value="Type_1_exporter"/>
</dbReference>
<dbReference type="GO" id="GO:0005886">
    <property type="term" value="C:plasma membrane"/>
    <property type="evidence" value="ECO:0007669"/>
    <property type="project" value="UniProtKB-SubCell"/>
</dbReference>
<evidence type="ECO:0000256" key="9">
    <source>
        <dbReference type="ARBA" id="ARBA00023136"/>
    </source>
</evidence>
<dbReference type="PROSITE" id="PS00211">
    <property type="entry name" value="ABC_TRANSPORTER_1"/>
    <property type="match status" value="1"/>
</dbReference>
<dbReference type="InterPro" id="IPR017871">
    <property type="entry name" value="ABC_transporter-like_CS"/>
</dbReference>
<dbReference type="InterPro" id="IPR027417">
    <property type="entry name" value="P-loop_NTPase"/>
</dbReference>
<accession>A0A972GUX8</accession>
<keyword evidence="2" id="KW-0813">Transport</keyword>
<comment type="caution">
    <text evidence="13">The sequence shown here is derived from an EMBL/GenBank/DDBJ whole genome shotgun (WGS) entry which is preliminary data.</text>
</comment>
<feature type="transmembrane region" description="Helical" evidence="10">
    <location>
        <begin position="152"/>
        <end position="173"/>
    </location>
</feature>
<dbReference type="PANTHER" id="PTHR24221:SF654">
    <property type="entry name" value="ATP-BINDING CASSETTE SUB-FAMILY B MEMBER 6"/>
    <property type="match status" value="1"/>
</dbReference>
<evidence type="ECO:0000256" key="7">
    <source>
        <dbReference type="ARBA" id="ARBA00022840"/>
    </source>
</evidence>
<protein>
    <submittedName>
        <fullName evidence="13">ATP-binding cassette domain-containing protein</fullName>
    </submittedName>
</protein>
<organism evidence="13 14">
    <name type="scientific">Paenibacillus foliorum</name>
    <dbReference type="NCBI Taxonomy" id="2654974"/>
    <lineage>
        <taxon>Bacteria</taxon>
        <taxon>Bacillati</taxon>
        <taxon>Bacillota</taxon>
        <taxon>Bacilli</taxon>
        <taxon>Bacillales</taxon>
        <taxon>Paenibacillaceae</taxon>
        <taxon>Paenibacillus</taxon>
    </lineage>
</organism>
<sequence length="605" mass="68024">MKHILYLTKKLHRYAGTVLYMNLLGMVLISLLEGIGIFLLIPLLSMSGVLSVTAGATPIWAIFEFLQDIPKAWGLPLVLGIYTLLAISQTLLQRNLSIREVKIHTGFLNHIRLETYRSILQANWDFFIKKRKSDLINSLTTELGRVGGGLRLFLQFIASLIFTVIQIGFAFWLSPSLTIFVLCCGLVLALFSRKYIKKSNILGNQTSELAQSYLAGITEHFNGIKDIKSNMLEESRYHWLLSWCRQIEHERLENFKLKSNSQLFYKISMALIIASFILFSVNIFHSQLEQLILIILIFSRLWPRFTSIQSNLEEIASCSAAFNALIGLQKECMGARELENINYSNSKISPIHMKQGLECSKVHFRYNPRESSYSLQDISLQIPANCMTAIVGRSGAGKSTLIDIIMGLLKPESGMVLIDGTPLNRDHLLSLRRSISYIPQDPFLFNGSIKENLQIIEPDASEAQMWEALEFAAAAEFVSKLPYGMDTLIGDRGIRLSGGERQRLVLARAILRKPAILVLDEATSALDTENEAKIQEALDKLRGKMTIIVIAHRLSTVRNADQVIVLDQGKIIQKGAFSQLAKEKEGLFSSLLGNQMRDSKVISIR</sequence>
<dbReference type="InterPro" id="IPR003593">
    <property type="entry name" value="AAA+_ATPase"/>
</dbReference>
<evidence type="ECO:0000259" key="12">
    <source>
        <dbReference type="PROSITE" id="PS50929"/>
    </source>
</evidence>
<evidence type="ECO:0000256" key="4">
    <source>
        <dbReference type="ARBA" id="ARBA00022692"/>
    </source>
</evidence>
<keyword evidence="8 10" id="KW-1133">Transmembrane helix</keyword>
<dbReference type="PROSITE" id="PS50929">
    <property type="entry name" value="ABC_TM1F"/>
    <property type="match status" value="1"/>
</dbReference>
<dbReference type="SUPFAM" id="SSF90123">
    <property type="entry name" value="ABC transporter transmembrane region"/>
    <property type="match status" value="1"/>
</dbReference>
<name>A0A972GUX8_9BACL</name>
<feature type="transmembrane region" description="Helical" evidence="10">
    <location>
        <begin position="72"/>
        <end position="92"/>
    </location>
</feature>
<proteinExistence type="predicted"/>
<dbReference type="SUPFAM" id="SSF52540">
    <property type="entry name" value="P-loop containing nucleoside triphosphate hydrolases"/>
    <property type="match status" value="1"/>
</dbReference>
<feature type="transmembrane region" description="Helical" evidence="10">
    <location>
        <begin position="263"/>
        <end position="284"/>
    </location>
</feature>
<dbReference type="InterPro" id="IPR011527">
    <property type="entry name" value="ABC1_TM_dom"/>
</dbReference>
<evidence type="ECO:0000256" key="5">
    <source>
        <dbReference type="ARBA" id="ARBA00022741"/>
    </source>
</evidence>
<keyword evidence="14" id="KW-1185">Reference proteome</keyword>
<dbReference type="Gene3D" id="3.40.50.300">
    <property type="entry name" value="P-loop containing nucleotide triphosphate hydrolases"/>
    <property type="match status" value="1"/>
</dbReference>
<evidence type="ECO:0000259" key="11">
    <source>
        <dbReference type="PROSITE" id="PS50893"/>
    </source>
</evidence>
<dbReference type="InterPro" id="IPR003439">
    <property type="entry name" value="ABC_transporter-like_ATP-bd"/>
</dbReference>
<evidence type="ECO:0000256" key="3">
    <source>
        <dbReference type="ARBA" id="ARBA00022475"/>
    </source>
</evidence>
<evidence type="ECO:0000256" key="1">
    <source>
        <dbReference type="ARBA" id="ARBA00004651"/>
    </source>
</evidence>
<evidence type="ECO:0000256" key="10">
    <source>
        <dbReference type="SAM" id="Phobius"/>
    </source>
</evidence>
<dbReference type="Pfam" id="PF00005">
    <property type="entry name" value="ABC_tran"/>
    <property type="match status" value="1"/>
</dbReference>
<comment type="subcellular location">
    <subcellularLocation>
        <location evidence="1">Cell membrane</location>
        <topology evidence="1">Multi-pass membrane protein</topology>
    </subcellularLocation>
</comment>
<evidence type="ECO:0000313" key="14">
    <source>
        <dbReference type="Proteomes" id="UP000641588"/>
    </source>
</evidence>
<dbReference type="GO" id="GO:0005524">
    <property type="term" value="F:ATP binding"/>
    <property type="evidence" value="ECO:0007669"/>
    <property type="project" value="UniProtKB-KW"/>
</dbReference>
<gene>
    <name evidence="13" type="ORF">GC093_29560</name>
</gene>
<dbReference type="FunFam" id="3.40.50.300:FF:000299">
    <property type="entry name" value="ABC transporter ATP-binding protein/permease"/>
    <property type="match status" value="1"/>
</dbReference>
<dbReference type="GO" id="GO:0008234">
    <property type="term" value="F:cysteine-type peptidase activity"/>
    <property type="evidence" value="ECO:0007669"/>
    <property type="project" value="UniProtKB-KW"/>
</dbReference>
<reference evidence="13" key="1">
    <citation type="submission" date="2019-10" db="EMBL/GenBank/DDBJ databases">
        <title>Description of Paenibacillus glebae sp. nov.</title>
        <authorList>
            <person name="Carlier A."/>
            <person name="Qi S."/>
        </authorList>
    </citation>
    <scope>NUCLEOTIDE SEQUENCE</scope>
    <source>
        <strain evidence="13">LMG 31456</strain>
    </source>
</reference>
<dbReference type="Gene3D" id="1.20.1560.10">
    <property type="entry name" value="ABC transporter type 1, transmembrane domain"/>
    <property type="match status" value="1"/>
</dbReference>
<dbReference type="GO" id="GO:0140359">
    <property type="term" value="F:ABC-type transporter activity"/>
    <property type="evidence" value="ECO:0007669"/>
    <property type="project" value="InterPro"/>
</dbReference>
<evidence type="ECO:0000256" key="8">
    <source>
        <dbReference type="ARBA" id="ARBA00022989"/>
    </source>
</evidence>
<dbReference type="RefSeq" id="WP_171655580.1">
    <property type="nucleotide sequence ID" value="NZ_WHOD01000109.1"/>
</dbReference>
<dbReference type="AlphaFoldDB" id="A0A972GUX8"/>
<dbReference type="GO" id="GO:0034040">
    <property type="term" value="F:ATPase-coupled lipid transmembrane transporter activity"/>
    <property type="evidence" value="ECO:0007669"/>
    <property type="project" value="TreeGrafter"/>
</dbReference>
<keyword evidence="6" id="KW-0788">Thiol protease</keyword>
<evidence type="ECO:0000313" key="13">
    <source>
        <dbReference type="EMBL" id="NOU97346.1"/>
    </source>
</evidence>
<dbReference type="EMBL" id="WHOD01000109">
    <property type="protein sequence ID" value="NOU97346.1"/>
    <property type="molecule type" value="Genomic_DNA"/>
</dbReference>
<dbReference type="PANTHER" id="PTHR24221">
    <property type="entry name" value="ATP-BINDING CASSETTE SUB-FAMILY B"/>
    <property type="match status" value="1"/>
</dbReference>
<dbReference type="InterPro" id="IPR036640">
    <property type="entry name" value="ABC1_TM_sf"/>
</dbReference>
<dbReference type="SMART" id="SM00382">
    <property type="entry name" value="AAA"/>
    <property type="match status" value="1"/>
</dbReference>
<feature type="domain" description="ABC transporter" evidence="11">
    <location>
        <begin position="357"/>
        <end position="593"/>
    </location>
</feature>
<keyword evidence="3" id="KW-1003">Cell membrane</keyword>
<dbReference type="GO" id="GO:0016887">
    <property type="term" value="F:ATP hydrolysis activity"/>
    <property type="evidence" value="ECO:0007669"/>
    <property type="project" value="InterPro"/>
</dbReference>
<dbReference type="Proteomes" id="UP000641588">
    <property type="component" value="Unassembled WGS sequence"/>
</dbReference>
<keyword evidence="7 13" id="KW-0067">ATP-binding</keyword>